<organism evidence="1">
    <name type="scientific">Opuntia streptacantha</name>
    <name type="common">Prickly pear cactus</name>
    <name type="synonym">Opuntia cardona</name>
    <dbReference type="NCBI Taxonomy" id="393608"/>
    <lineage>
        <taxon>Eukaryota</taxon>
        <taxon>Viridiplantae</taxon>
        <taxon>Streptophyta</taxon>
        <taxon>Embryophyta</taxon>
        <taxon>Tracheophyta</taxon>
        <taxon>Spermatophyta</taxon>
        <taxon>Magnoliopsida</taxon>
        <taxon>eudicotyledons</taxon>
        <taxon>Gunneridae</taxon>
        <taxon>Pentapetalae</taxon>
        <taxon>Caryophyllales</taxon>
        <taxon>Cactineae</taxon>
        <taxon>Cactaceae</taxon>
        <taxon>Opuntioideae</taxon>
        <taxon>Opuntia</taxon>
    </lineage>
</organism>
<reference evidence="1" key="1">
    <citation type="journal article" date="2013" name="J. Plant Res.">
        <title>Effect of fungi and light on seed germination of three Opuntia species from semiarid lands of central Mexico.</title>
        <authorList>
            <person name="Delgado-Sanchez P."/>
            <person name="Jimenez-Bremont J.F."/>
            <person name="Guerrero-Gonzalez Mde L."/>
            <person name="Flores J."/>
        </authorList>
    </citation>
    <scope>NUCLEOTIDE SEQUENCE</scope>
    <source>
        <tissue evidence="1">Cladode</tissue>
    </source>
</reference>
<name>A0A7C9A1R8_OPUST</name>
<evidence type="ECO:0008006" key="2">
    <source>
        <dbReference type="Google" id="ProtNLM"/>
    </source>
</evidence>
<dbReference type="EMBL" id="GISG01187862">
    <property type="protein sequence ID" value="MBA4655453.1"/>
    <property type="molecule type" value="Transcribed_RNA"/>
</dbReference>
<evidence type="ECO:0000313" key="1">
    <source>
        <dbReference type="EMBL" id="MBA4655453.1"/>
    </source>
</evidence>
<dbReference type="SUPFAM" id="SSF56112">
    <property type="entry name" value="Protein kinase-like (PK-like)"/>
    <property type="match status" value="1"/>
</dbReference>
<protein>
    <recommendedName>
        <fullName evidence="2">Receptor protein serine/threonine kinase</fullName>
    </recommendedName>
</protein>
<dbReference type="AlphaFoldDB" id="A0A7C9A1R8"/>
<proteinExistence type="predicted"/>
<dbReference type="PANTHER" id="PTHR45621">
    <property type="entry name" value="OS01G0588500 PROTEIN-RELATED"/>
    <property type="match status" value="1"/>
</dbReference>
<accession>A0A7C9A1R8</accession>
<reference evidence="1" key="2">
    <citation type="submission" date="2020-07" db="EMBL/GenBank/DDBJ databases">
        <authorList>
            <person name="Vera ALvarez R."/>
            <person name="Arias-Moreno D.M."/>
            <person name="Jimenez-Jacinto V."/>
            <person name="Jimenez-Bremont J.F."/>
            <person name="Swaminathan K."/>
            <person name="Moose S.P."/>
            <person name="Guerrero-Gonzalez M.L."/>
            <person name="Marino-Ramirez L."/>
            <person name="Landsman D."/>
            <person name="Rodriguez-Kessler M."/>
            <person name="Delgado-Sanchez P."/>
        </authorList>
    </citation>
    <scope>NUCLEOTIDE SEQUENCE</scope>
    <source>
        <tissue evidence="1">Cladode</tissue>
    </source>
</reference>
<dbReference type="Gene3D" id="1.10.510.10">
    <property type="entry name" value="Transferase(Phosphotransferase) domain 1"/>
    <property type="match status" value="1"/>
</dbReference>
<dbReference type="InterPro" id="IPR050823">
    <property type="entry name" value="Plant_Ser_Thr_Prot_Kinase"/>
</dbReference>
<sequence length="116" mass="13216">MQNLVEWIRQYLSDKKKFGRFMDARLEGKYPSNAAVGIAELALKCLAQEPKNRPLMPEVLQTLKILRAANILVDNGFHVTRLFDFGLAKLGPIGDKARAYEGHGNLWILRPRICHE</sequence>
<dbReference type="InterPro" id="IPR011009">
    <property type="entry name" value="Kinase-like_dom_sf"/>
</dbReference>